<evidence type="ECO:0000256" key="5">
    <source>
        <dbReference type="PROSITE-ProRule" id="PRU00169"/>
    </source>
</evidence>
<dbReference type="SUPFAM" id="SSF47226">
    <property type="entry name" value="Histidine-containing phosphotransfer domain, HPT domain"/>
    <property type="match status" value="1"/>
</dbReference>
<feature type="domain" description="Histidine kinase" evidence="7">
    <location>
        <begin position="26"/>
        <end position="237"/>
    </location>
</feature>
<dbReference type="Proteomes" id="UP000176562">
    <property type="component" value="Chromosome"/>
</dbReference>
<dbReference type="Pfam" id="PF02518">
    <property type="entry name" value="HATPase_c"/>
    <property type="match status" value="1"/>
</dbReference>
<dbReference type="EMBL" id="CP017781">
    <property type="protein sequence ID" value="AOZ68526.1"/>
    <property type="molecule type" value="Genomic_DNA"/>
</dbReference>
<sequence length="529" mass="54954">MNINSEARRQSPGSPEDQAQLARLRLIGHDLRAALCDILGGLRLVSHDRLDDPTRLQLERVRASGELLARLLEEGLTLVAEQTGIGSGPAVEIAGLLYDLEMRWKGAAREKGLEFQIALAPDVPSLVRVDRLALDRALGNILSNAIKFTDAGAVRVTVVLEGEEALRFCVVDDGPGFGAELAQLGTAGARGAAADKPGEGLGLFIAKGLAARMGGALELANRAEGGAWVSLRVPMLRPVPMALAPSTPLPDLAGRRILVAEDSETNQIVLSHMLAAMGTRCVLVSDGEEALAALEAAPFDLAIVDIEMPRLSGIELMRLVRGGVVAGAEGLPIVACTAYVLRANRDAIYAAGADAIMAKPLIGMSQLSAAIDEAMTRAGRRGGPGAAGPGGAPAQAAAEAGAQATGAAEADELDTGELEQLLVLAGPSGARELLSRLIADLKRVEGGLDIALPHPDIAAIRAQTHVLSSVAGAVGAMALYRATERLNSAAHDGEAEAIRIAGRAALVQIDRLIHYAQQQAAARREEPQS</sequence>
<dbReference type="CDD" id="cd17546">
    <property type="entry name" value="REC_hyHK_CKI1_RcsC-like"/>
    <property type="match status" value="1"/>
</dbReference>
<name>A0A1D9M9I5_9RHOB</name>
<dbReference type="Gene3D" id="3.40.50.2300">
    <property type="match status" value="1"/>
</dbReference>
<dbReference type="InterPro" id="IPR011006">
    <property type="entry name" value="CheY-like_superfamily"/>
</dbReference>
<proteinExistence type="predicted"/>
<dbReference type="InterPro" id="IPR005467">
    <property type="entry name" value="His_kinase_dom"/>
</dbReference>
<dbReference type="PANTHER" id="PTHR43047">
    <property type="entry name" value="TWO-COMPONENT HISTIDINE PROTEIN KINASE"/>
    <property type="match status" value="1"/>
</dbReference>
<reference evidence="9 10" key="1">
    <citation type="submission" date="2016-10" db="EMBL/GenBank/DDBJ databases">
        <title>Rhodobacter sp. LPB0142, isolated from sea water.</title>
        <authorList>
            <person name="Kim E."/>
            <person name="Yi H."/>
        </authorList>
    </citation>
    <scope>NUCLEOTIDE SEQUENCE [LARGE SCALE GENOMIC DNA]</scope>
    <source>
        <strain evidence="9 10">LPB0142</strain>
    </source>
</reference>
<feature type="compositionally biased region" description="Low complexity" evidence="6">
    <location>
        <begin position="392"/>
        <end position="408"/>
    </location>
</feature>
<evidence type="ECO:0000313" key="9">
    <source>
        <dbReference type="EMBL" id="AOZ68526.1"/>
    </source>
</evidence>
<dbReference type="SMART" id="SM00387">
    <property type="entry name" value="HATPase_c"/>
    <property type="match status" value="1"/>
</dbReference>
<feature type="region of interest" description="Disordered" evidence="6">
    <location>
        <begin position="378"/>
        <end position="409"/>
    </location>
</feature>
<dbReference type="KEGG" id="rhp:LPB142_03685"/>
<keyword evidence="5" id="KW-0597">Phosphoprotein</keyword>
<dbReference type="GO" id="GO:0005886">
    <property type="term" value="C:plasma membrane"/>
    <property type="evidence" value="ECO:0007669"/>
    <property type="project" value="TreeGrafter"/>
</dbReference>
<evidence type="ECO:0000259" key="7">
    <source>
        <dbReference type="PROSITE" id="PS50109"/>
    </source>
</evidence>
<keyword evidence="3" id="KW-0808">Transferase</keyword>
<dbReference type="AlphaFoldDB" id="A0A1D9M9I5"/>
<dbReference type="PROSITE" id="PS50109">
    <property type="entry name" value="HIS_KIN"/>
    <property type="match status" value="1"/>
</dbReference>
<keyword evidence="10" id="KW-1185">Reference proteome</keyword>
<dbReference type="PROSITE" id="PS50110">
    <property type="entry name" value="RESPONSE_REGULATORY"/>
    <property type="match status" value="1"/>
</dbReference>
<dbReference type="SUPFAM" id="SSF52172">
    <property type="entry name" value="CheY-like"/>
    <property type="match status" value="1"/>
</dbReference>
<keyword evidence="4" id="KW-0418">Kinase</keyword>
<dbReference type="STRING" id="1850250.LPB142_03685"/>
<evidence type="ECO:0000259" key="8">
    <source>
        <dbReference type="PROSITE" id="PS50110"/>
    </source>
</evidence>
<dbReference type="InterPro" id="IPR003594">
    <property type="entry name" value="HATPase_dom"/>
</dbReference>
<dbReference type="EC" id="2.7.13.3" evidence="2"/>
<feature type="domain" description="Response regulatory" evidence="8">
    <location>
        <begin position="256"/>
        <end position="374"/>
    </location>
</feature>
<evidence type="ECO:0000256" key="2">
    <source>
        <dbReference type="ARBA" id="ARBA00012438"/>
    </source>
</evidence>
<protein>
    <recommendedName>
        <fullName evidence="2">histidine kinase</fullName>
        <ecNumber evidence="2">2.7.13.3</ecNumber>
    </recommendedName>
</protein>
<dbReference type="PANTHER" id="PTHR43047:SF72">
    <property type="entry name" value="OSMOSENSING HISTIDINE PROTEIN KINASE SLN1"/>
    <property type="match status" value="1"/>
</dbReference>
<dbReference type="InterPro" id="IPR036641">
    <property type="entry name" value="HPT_dom_sf"/>
</dbReference>
<evidence type="ECO:0000256" key="3">
    <source>
        <dbReference type="ARBA" id="ARBA00022679"/>
    </source>
</evidence>
<dbReference type="GO" id="GO:0000155">
    <property type="term" value="F:phosphorelay sensor kinase activity"/>
    <property type="evidence" value="ECO:0007669"/>
    <property type="project" value="TreeGrafter"/>
</dbReference>
<feature type="compositionally biased region" description="Gly residues" evidence="6">
    <location>
        <begin position="381"/>
        <end position="391"/>
    </location>
</feature>
<feature type="modified residue" description="4-aspartylphosphate" evidence="5">
    <location>
        <position position="305"/>
    </location>
</feature>
<dbReference type="Gene3D" id="3.30.565.10">
    <property type="entry name" value="Histidine kinase-like ATPase, C-terminal domain"/>
    <property type="match status" value="1"/>
</dbReference>
<comment type="catalytic activity">
    <reaction evidence="1">
        <text>ATP + protein L-histidine = ADP + protein N-phospho-L-histidine.</text>
        <dbReference type="EC" id="2.7.13.3"/>
    </reaction>
</comment>
<dbReference type="GO" id="GO:0009927">
    <property type="term" value="F:histidine phosphotransfer kinase activity"/>
    <property type="evidence" value="ECO:0007669"/>
    <property type="project" value="TreeGrafter"/>
</dbReference>
<evidence type="ECO:0000256" key="6">
    <source>
        <dbReference type="SAM" id="MobiDB-lite"/>
    </source>
</evidence>
<evidence type="ECO:0000256" key="1">
    <source>
        <dbReference type="ARBA" id="ARBA00000085"/>
    </source>
</evidence>
<dbReference type="RefSeq" id="WP_071165546.1">
    <property type="nucleotide sequence ID" value="NZ_CP017781.1"/>
</dbReference>
<gene>
    <name evidence="9" type="ORF">LPB142_03685</name>
</gene>
<dbReference type="Pfam" id="PF00072">
    <property type="entry name" value="Response_reg"/>
    <property type="match status" value="1"/>
</dbReference>
<accession>A0A1D9M9I5</accession>
<dbReference type="InterPro" id="IPR001789">
    <property type="entry name" value="Sig_transdc_resp-reg_receiver"/>
</dbReference>
<evidence type="ECO:0000313" key="10">
    <source>
        <dbReference type="Proteomes" id="UP000176562"/>
    </source>
</evidence>
<dbReference type="Gene3D" id="1.20.120.160">
    <property type="entry name" value="HPT domain"/>
    <property type="match status" value="1"/>
</dbReference>
<dbReference type="SUPFAM" id="SSF55874">
    <property type="entry name" value="ATPase domain of HSP90 chaperone/DNA topoisomerase II/histidine kinase"/>
    <property type="match status" value="1"/>
</dbReference>
<dbReference type="SMART" id="SM00448">
    <property type="entry name" value="REC"/>
    <property type="match status" value="1"/>
</dbReference>
<dbReference type="InterPro" id="IPR036890">
    <property type="entry name" value="HATPase_C_sf"/>
</dbReference>
<evidence type="ECO:0000256" key="4">
    <source>
        <dbReference type="ARBA" id="ARBA00022777"/>
    </source>
</evidence>
<organism evidence="9 10">
    <name type="scientific">Rhodobacter xanthinilyticus</name>
    <dbReference type="NCBI Taxonomy" id="1850250"/>
    <lineage>
        <taxon>Bacteria</taxon>
        <taxon>Pseudomonadati</taxon>
        <taxon>Pseudomonadota</taxon>
        <taxon>Alphaproteobacteria</taxon>
        <taxon>Rhodobacterales</taxon>
        <taxon>Rhodobacter group</taxon>
        <taxon>Rhodobacter</taxon>
    </lineage>
</organism>